<name>A0ABP3RMA8_9BACI</name>
<organism evidence="1 2">
    <name type="scientific">Virgibacillus siamensis</name>
    <dbReference type="NCBI Taxonomy" id="480071"/>
    <lineage>
        <taxon>Bacteria</taxon>
        <taxon>Bacillati</taxon>
        <taxon>Bacillota</taxon>
        <taxon>Bacilli</taxon>
        <taxon>Bacillales</taxon>
        <taxon>Bacillaceae</taxon>
        <taxon>Virgibacillus</taxon>
    </lineage>
</organism>
<comment type="caution">
    <text evidence="1">The sequence shown here is derived from an EMBL/GenBank/DDBJ whole genome shotgun (WGS) entry which is preliminary data.</text>
</comment>
<accession>A0ABP3RMA8</accession>
<dbReference type="Proteomes" id="UP001500866">
    <property type="component" value="Unassembled WGS sequence"/>
</dbReference>
<dbReference type="EMBL" id="BAAADS010000025">
    <property type="protein sequence ID" value="GAA0613355.1"/>
    <property type="molecule type" value="Genomic_DNA"/>
</dbReference>
<reference evidence="2" key="1">
    <citation type="journal article" date="2019" name="Int. J. Syst. Evol. Microbiol.">
        <title>The Global Catalogue of Microorganisms (GCM) 10K type strain sequencing project: providing services to taxonomists for standard genome sequencing and annotation.</title>
        <authorList>
            <consortium name="The Broad Institute Genomics Platform"/>
            <consortium name="The Broad Institute Genome Sequencing Center for Infectious Disease"/>
            <person name="Wu L."/>
            <person name="Ma J."/>
        </authorList>
    </citation>
    <scope>NUCLEOTIDE SEQUENCE [LARGE SCALE GENOMIC DNA]</scope>
    <source>
        <strain evidence="2">JCM 15395</strain>
    </source>
</reference>
<evidence type="ECO:0000313" key="1">
    <source>
        <dbReference type="EMBL" id="GAA0613355.1"/>
    </source>
</evidence>
<evidence type="ECO:0008006" key="3">
    <source>
        <dbReference type="Google" id="ProtNLM"/>
    </source>
</evidence>
<gene>
    <name evidence="1" type="ORF">GCM10009001_33240</name>
</gene>
<protein>
    <recommendedName>
        <fullName evidence="3">Peptidyl-prolyl cis-trans isomerase</fullName>
    </recommendedName>
</protein>
<sequence>MIVPILGNVTYKITLDPTVWIFDDRKVLLDEAFQVEHNKKDQTDEEIKQASERWDRAVNQQRINPPVNRSISRFEREKILVNSYVMPIREFVENAGINGNATGATLATKNGEIDISIDKLLDSYFLFAVDGKPLKTDGPVHLYFKDGSNQDAPITGVEKIIIN</sequence>
<keyword evidence="2" id="KW-1185">Reference proteome</keyword>
<proteinExistence type="predicted"/>
<evidence type="ECO:0000313" key="2">
    <source>
        <dbReference type="Proteomes" id="UP001500866"/>
    </source>
</evidence>
<dbReference type="RefSeq" id="WP_343815679.1">
    <property type="nucleotide sequence ID" value="NZ_BAAADS010000025.1"/>
</dbReference>